<feature type="domain" description="Polysaccharide pyruvyl transferase" evidence="1">
    <location>
        <begin position="89"/>
        <end position="204"/>
    </location>
</feature>
<keyword evidence="2" id="KW-0808">Transferase</keyword>
<dbReference type="AlphaFoldDB" id="A0A6I7HSS2"/>
<protein>
    <submittedName>
        <fullName evidence="2">Polysaccharide pyruvyl transferase</fullName>
    </submittedName>
</protein>
<dbReference type="Pfam" id="PF04230">
    <property type="entry name" value="PS_pyruv_trans"/>
    <property type="match status" value="1"/>
</dbReference>
<proteinExistence type="predicted"/>
<accession>A0A6I7HSS2</accession>
<evidence type="ECO:0000259" key="1">
    <source>
        <dbReference type="Pfam" id="PF04230"/>
    </source>
</evidence>
<reference evidence="2 3" key="1">
    <citation type="submission" date="2018-07" db="EMBL/GenBank/DDBJ databases">
        <title>Genomic Encyclopedia of Type Strains, Phase IV (KMG-IV): sequencing the most valuable type-strain genomes for metagenomic binning, comparative biology and taxonomic classification.</title>
        <authorList>
            <person name="Goeker M."/>
        </authorList>
    </citation>
    <scope>NUCLEOTIDE SEQUENCE [LARGE SCALE GENOMIC DNA]</scope>
    <source>
        <strain evidence="2 3">DSM 25528</strain>
    </source>
</reference>
<sequence>MRLTRRPIRLFFSRRRNGATNFGDDISPILVSHITGREVHHATVSRCDWAAIGSIIEMIAERRIKRILHGRFLPIQIWGSGCLRAGDNISRIFTNVLAVRGEHTRERLACPCDLPLGDPGLLFNRLHQPASTKRYKWGITAHYTDADSPLLKKIVEQTPNSLLIPLDIDPMDTLRLIGECEHIASSSLHGLVAADSFGIPNWRIALGDRIAGGNYKFEDYASAIGRTAPQRRHLDQSGNLDLLLNEGYPDFSYMQSIEEIAGRLEKVLLSAAV</sequence>
<evidence type="ECO:0000313" key="2">
    <source>
        <dbReference type="EMBL" id="RCW28268.1"/>
    </source>
</evidence>
<dbReference type="GO" id="GO:0016740">
    <property type="term" value="F:transferase activity"/>
    <property type="evidence" value="ECO:0007669"/>
    <property type="project" value="UniProtKB-KW"/>
</dbReference>
<dbReference type="Proteomes" id="UP000252582">
    <property type="component" value="Unassembled WGS sequence"/>
</dbReference>
<comment type="caution">
    <text evidence="2">The sequence shown here is derived from an EMBL/GenBank/DDBJ whole genome shotgun (WGS) entry which is preliminary data.</text>
</comment>
<dbReference type="InterPro" id="IPR007345">
    <property type="entry name" value="Polysacch_pyruvyl_Trfase"/>
</dbReference>
<dbReference type="RefSeq" id="WP_114361368.1">
    <property type="nucleotide sequence ID" value="NZ_QPIX01000001.1"/>
</dbReference>
<evidence type="ECO:0000313" key="3">
    <source>
        <dbReference type="Proteomes" id="UP000252582"/>
    </source>
</evidence>
<name>A0A6I7HSS2_9HYPH</name>
<organism evidence="2 3">
    <name type="scientific">Ciceribacter lividus</name>
    <dbReference type="NCBI Taxonomy" id="1197950"/>
    <lineage>
        <taxon>Bacteria</taxon>
        <taxon>Pseudomonadati</taxon>
        <taxon>Pseudomonadota</taxon>
        <taxon>Alphaproteobacteria</taxon>
        <taxon>Hyphomicrobiales</taxon>
        <taxon>Rhizobiaceae</taxon>
        <taxon>Ciceribacter</taxon>
    </lineage>
</organism>
<keyword evidence="3" id="KW-1185">Reference proteome</keyword>
<gene>
    <name evidence="2" type="ORF">DFR48_101278</name>
</gene>
<dbReference type="EMBL" id="QPIX01000001">
    <property type="protein sequence ID" value="RCW28268.1"/>
    <property type="molecule type" value="Genomic_DNA"/>
</dbReference>